<keyword evidence="3" id="KW-1185">Reference proteome</keyword>
<dbReference type="Proteomes" id="UP001243989">
    <property type="component" value="Unassembled WGS sequence"/>
</dbReference>
<feature type="transmembrane region" description="Helical" evidence="1">
    <location>
        <begin position="52"/>
        <end position="73"/>
    </location>
</feature>
<feature type="transmembrane region" description="Helical" evidence="1">
    <location>
        <begin position="14"/>
        <end position="32"/>
    </location>
</feature>
<reference evidence="2" key="1">
    <citation type="submission" date="2021-06" db="EMBL/GenBank/DDBJ databases">
        <title>Comparative genomics, transcriptomics and evolutionary studies reveal genomic signatures of adaptation to plant cell wall in hemibiotrophic fungi.</title>
        <authorList>
            <consortium name="DOE Joint Genome Institute"/>
            <person name="Baroncelli R."/>
            <person name="Diaz J.F."/>
            <person name="Benocci T."/>
            <person name="Peng M."/>
            <person name="Battaglia E."/>
            <person name="Haridas S."/>
            <person name="Andreopoulos W."/>
            <person name="Labutti K."/>
            <person name="Pangilinan J."/>
            <person name="Floch G.L."/>
            <person name="Makela M.R."/>
            <person name="Henrissat B."/>
            <person name="Grigoriev I.V."/>
            <person name="Crouch J.A."/>
            <person name="De Vries R.P."/>
            <person name="Sukno S.A."/>
            <person name="Thon M.R."/>
        </authorList>
    </citation>
    <scope>NUCLEOTIDE SEQUENCE</scope>
    <source>
        <strain evidence="2">CBS 102054</strain>
    </source>
</reference>
<protein>
    <submittedName>
        <fullName evidence="2">Uncharacterized protein</fullName>
    </submittedName>
</protein>
<organism evidence="2 3">
    <name type="scientific">Colletotrichum phormii</name>
    <dbReference type="NCBI Taxonomy" id="359342"/>
    <lineage>
        <taxon>Eukaryota</taxon>
        <taxon>Fungi</taxon>
        <taxon>Dikarya</taxon>
        <taxon>Ascomycota</taxon>
        <taxon>Pezizomycotina</taxon>
        <taxon>Sordariomycetes</taxon>
        <taxon>Hypocreomycetidae</taxon>
        <taxon>Glomerellales</taxon>
        <taxon>Glomerellaceae</taxon>
        <taxon>Colletotrichum</taxon>
        <taxon>Colletotrichum acutatum species complex</taxon>
    </lineage>
</organism>
<comment type="caution">
    <text evidence="2">The sequence shown here is derived from an EMBL/GenBank/DDBJ whole genome shotgun (WGS) entry which is preliminary data.</text>
</comment>
<gene>
    <name evidence="2" type="ORF">BDP81DRAFT_417098</name>
</gene>
<evidence type="ECO:0000313" key="3">
    <source>
        <dbReference type="Proteomes" id="UP001243989"/>
    </source>
</evidence>
<sequence length="79" mass="8711">MGAPAFVRRCRRRVPYVCAVVTSIIISDPATWLSLRDCPTLTVFGIRSVAGLFSNLLSLGSSALTVEICYVWYNQRGKS</sequence>
<name>A0AAJ0A209_9PEZI</name>
<dbReference type="EMBL" id="JAHMHQ010000002">
    <property type="protein sequence ID" value="KAK1655017.1"/>
    <property type="molecule type" value="Genomic_DNA"/>
</dbReference>
<keyword evidence="1" id="KW-0812">Transmembrane</keyword>
<dbReference type="GeneID" id="85474455"/>
<keyword evidence="1" id="KW-0472">Membrane</keyword>
<proteinExistence type="predicted"/>
<accession>A0AAJ0A209</accession>
<dbReference type="AlphaFoldDB" id="A0AAJ0A209"/>
<evidence type="ECO:0000256" key="1">
    <source>
        <dbReference type="SAM" id="Phobius"/>
    </source>
</evidence>
<keyword evidence="1" id="KW-1133">Transmembrane helix</keyword>
<evidence type="ECO:0000313" key="2">
    <source>
        <dbReference type="EMBL" id="KAK1655017.1"/>
    </source>
</evidence>
<dbReference type="RefSeq" id="XP_060451061.1">
    <property type="nucleotide sequence ID" value="XM_060589593.1"/>
</dbReference>